<proteinExistence type="predicted"/>
<evidence type="ECO:0000313" key="2">
    <source>
        <dbReference type="Proteomes" id="UP001223586"/>
    </source>
</evidence>
<reference evidence="1 2" key="1">
    <citation type="submission" date="2023-07" db="EMBL/GenBank/DDBJ databases">
        <title>Genomic Encyclopedia of Type Strains, Phase IV (KMG-IV): sequencing the most valuable type-strain genomes for metagenomic binning, comparative biology and taxonomic classification.</title>
        <authorList>
            <person name="Goeker M."/>
        </authorList>
    </citation>
    <scope>NUCLEOTIDE SEQUENCE [LARGE SCALE GENOMIC DNA]</scope>
    <source>
        <strain evidence="1 2">DSM 23837</strain>
    </source>
</reference>
<keyword evidence="2" id="KW-1185">Reference proteome</keyword>
<sequence length="73" mass="8876">MCQWKEWKKPKTKVRNLMGLGVPKQQAYKWGNSRKKYWGIAKSPIPLRTLTNSYWESRRLKSLYVRYSQLRQT</sequence>
<protein>
    <recommendedName>
        <fullName evidence="3">Group II intron reverse transcriptase/maturase</fullName>
    </recommendedName>
</protein>
<dbReference type="EMBL" id="JAUSTT010000021">
    <property type="protein sequence ID" value="MDQ0177304.1"/>
    <property type="molecule type" value="Genomic_DNA"/>
</dbReference>
<organism evidence="1 2">
    <name type="scientific">Bacillus chungangensis</name>
    <dbReference type="NCBI Taxonomy" id="587633"/>
    <lineage>
        <taxon>Bacteria</taxon>
        <taxon>Bacillati</taxon>
        <taxon>Bacillota</taxon>
        <taxon>Bacilli</taxon>
        <taxon>Bacillales</taxon>
        <taxon>Bacillaceae</taxon>
        <taxon>Bacillus</taxon>
    </lineage>
</organism>
<evidence type="ECO:0000313" key="1">
    <source>
        <dbReference type="EMBL" id="MDQ0177304.1"/>
    </source>
</evidence>
<accession>A0ABT9WW03</accession>
<name>A0ABT9WW03_9BACI</name>
<dbReference type="Proteomes" id="UP001223586">
    <property type="component" value="Unassembled WGS sequence"/>
</dbReference>
<comment type="caution">
    <text evidence="1">The sequence shown here is derived from an EMBL/GenBank/DDBJ whole genome shotgun (WGS) entry which is preliminary data.</text>
</comment>
<evidence type="ECO:0008006" key="3">
    <source>
        <dbReference type="Google" id="ProtNLM"/>
    </source>
</evidence>
<gene>
    <name evidence="1" type="ORF">J2S08_003183</name>
</gene>